<evidence type="ECO:0000313" key="3">
    <source>
        <dbReference type="Proteomes" id="UP000269335"/>
    </source>
</evidence>
<dbReference type="AlphaFoldDB" id="A0A3M3QIW7"/>
<dbReference type="EMBL" id="RBPH01000051">
    <property type="protein sequence ID" value="RMN84084.1"/>
    <property type="molecule type" value="Genomic_DNA"/>
</dbReference>
<name>A0A3M3QIW7_PSECA</name>
<protein>
    <submittedName>
        <fullName evidence="2">Prophage PssSM-02, GDSL-like lipase</fullName>
    </submittedName>
</protein>
<organism evidence="2 4">
    <name type="scientific">Pseudomonas cannabina</name>
    <dbReference type="NCBI Taxonomy" id="86840"/>
    <lineage>
        <taxon>Bacteria</taxon>
        <taxon>Pseudomonadati</taxon>
        <taxon>Pseudomonadota</taxon>
        <taxon>Gammaproteobacteria</taxon>
        <taxon>Pseudomonadales</taxon>
        <taxon>Pseudomonadaceae</taxon>
        <taxon>Pseudomonas</taxon>
    </lineage>
</organism>
<evidence type="ECO:0000313" key="2">
    <source>
        <dbReference type="EMBL" id="RMN89360.1"/>
    </source>
</evidence>
<accession>A0A3M3QIW7</accession>
<dbReference type="Proteomes" id="UP000269335">
    <property type="component" value="Unassembled WGS sequence"/>
</dbReference>
<proteinExistence type="predicted"/>
<gene>
    <name evidence="2" type="ORF">ALQ51_100343</name>
    <name evidence="1" type="ORF">ALQ53_02767</name>
</gene>
<dbReference type="EMBL" id="RBPJ01000278">
    <property type="protein sequence ID" value="RMN89360.1"/>
    <property type="molecule type" value="Genomic_DNA"/>
</dbReference>
<reference evidence="3 4" key="1">
    <citation type="submission" date="2018-08" db="EMBL/GenBank/DDBJ databases">
        <title>Recombination of ecologically and evolutionarily significant loci maintains genetic cohesion in the Pseudomonas syringae species complex.</title>
        <authorList>
            <person name="Dillon M."/>
            <person name="Thakur S."/>
            <person name="Almeida R.N.D."/>
            <person name="Weir B.S."/>
            <person name="Guttman D.S."/>
        </authorList>
    </citation>
    <scope>NUCLEOTIDE SEQUENCE [LARGE SCALE GENOMIC DNA]</scope>
    <source>
        <strain evidence="1 3">ICMP 15201</strain>
        <strain evidence="2 4">ICMP 15203</strain>
    </source>
</reference>
<dbReference type="InterPro" id="IPR036514">
    <property type="entry name" value="SGNH_hydro_sf"/>
</dbReference>
<dbReference type="Gene3D" id="3.40.50.1110">
    <property type="entry name" value="SGNH hydrolase"/>
    <property type="match status" value="1"/>
</dbReference>
<evidence type="ECO:0000313" key="4">
    <source>
        <dbReference type="Proteomes" id="UP000270524"/>
    </source>
</evidence>
<sequence length="430" mass="45803">MVEYVDEQGSALIGGTGRQFVEHHSDHAYAYADLIHGFAFERFPEPTKVNRVQLKRPFRQLPRWQLLGNCHSIAETAFGTEAYATRPGSRRAPACIASSTADLWLLLSRTNDSTTAGMSRADTKAKVMKIVTAFLNTPGKPLIVGTGTPRFASRALAGQALSDAIAYKDWVLNYVSQFVPVVNIWDGFTEAMTVEGLHPNLLGADFISSRVVPIITANFEFPGIPLPTDAGDIYSPIRPFGCLNANPLLAGIGGTLPAGVNAVAGSVLADAYKAVGSGLAGITTRWYKEPAAYGEAQCVELAGNMAAAGGYIYVQPSANVVQTNLAAGDVIEMVLAVDIVGASRGILAWEAELTITKPVSGASTTFYYRSMDKYQEPFTMPASFSGDLETQRGTIDLTETVITSGMGLYLAAGVAQSSTAKVLQFGIRKV</sequence>
<dbReference type="GO" id="GO:0016788">
    <property type="term" value="F:hydrolase activity, acting on ester bonds"/>
    <property type="evidence" value="ECO:0007669"/>
    <property type="project" value="UniProtKB-ARBA"/>
</dbReference>
<dbReference type="Proteomes" id="UP000270524">
    <property type="component" value="Unassembled WGS sequence"/>
</dbReference>
<dbReference type="SUPFAM" id="SSF52266">
    <property type="entry name" value="SGNH hydrolase"/>
    <property type="match status" value="1"/>
</dbReference>
<evidence type="ECO:0000313" key="1">
    <source>
        <dbReference type="EMBL" id="RMN84084.1"/>
    </source>
</evidence>
<comment type="caution">
    <text evidence="2">The sequence shown here is derived from an EMBL/GenBank/DDBJ whole genome shotgun (WGS) entry which is preliminary data.</text>
</comment>